<proteinExistence type="predicted"/>
<dbReference type="PANTHER" id="PTHR33164:SF101">
    <property type="entry name" value="TRANSCRIPTIONAL REPRESSOR MPRA"/>
    <property type="match status" value="1"/>
</dbReference>
<evidence type="ECO:0000313" key="2">
    <source>
        <dbReference type="Proteomes" id="UP000076038"/>
    </source>
</evidence>
<accession>A0A143QPB1</accession>
<sequence length="154" mass="17222">MTALAESFDGDTSPAHSTEFEIVSTVLRMASAARVRLAEALDAQGLSWARYEVLELVCRRGPLSYSALSRELVRHRTSITATTASLVDAGLLVRSVNPRNRQQYLVDATDSGYRAVTRAERALERARSRMAVDADSEQTLEVLRGIEKQWNRRR</sequence>
<name>A0A143QPB1_RHOFA</name>
<dbReference type="PATRIC" id="fig|1653479.3.peg.3067"/>
<dbReference type="SUPFAM" id="SSF46785">
    <property type="entry name" value="Winged helix' DNA-binding domain"/>
    <property type="match status" value="1"/>
</dbReference>
<dbReference type="GO" id="GO:0003700">
    <property type="term" value="F:DNA-binding transcription factor activity"/>
    <property type="evidence" value="ECO:0007669"/>
    <property type="project" value="InterPro"/>
</dbReference>
<dbReference type="Gene3D" id="1.10.10.10">
    <property type="entry name" value="Winged helix-like DNA-binding domain superfamily/Winged helix DNA-binding domain"/>
    <property type="match status" value="1"/>
</dbReference>
<dbReference type="GeneID" id="93553196"/>
<dbReference type="SMART" id="SM00347">
    <property type="entry name" value="HTH_MARR"/>
    <property type="match status" value="1"/>
</dbReference>
<dbReference type="PANTHER" id="PTHR33164">
    <property type="entry name" value="TRANSCRIPTIONAL REGULATOR, MARR FAMILY"/>
    <property type="match status" value="1"/>
</dbReference>
<protein>
    <submittedName>
        <fullName evidence="1">Uncharacterized protein</fullName>
    </submittedName>
</protein>
<evidence type="ECO:0000313" key="1">
    <source>
        <dbReference type="EMBL" id="AMY24322.1"/>
    </source>
</evidence>
<dbReference type="RefSeq" id="WP_051365075.1">
    <property type="nucleotide sequence ID" value="NZ_CAKKLU010000012.1"/>
</dbReference>
<dbReference type="InterPro" id="IPR036390">
    <property type="entry name" value="WH_DNA-bd_sf"/>
</dbReference>
<reference evidence="1 2" key="1">
    <citation type="journal article" date="2016" name="Genome Announc.">
        <title>Complete Genome and Plasmid Sequences for Rhodococcus fascians D188 and Draft Sequences for Rhodococcus Isolates PBTS 1 and PBTS 2.</title>
        <authorList>
            <person name="Stamler R.A."/>
            <person name="Vereecke D."/>
            <person name="Zhang Y."/>
            <person name="Schilkey F."/>
            <person name="Devitt N."/>
            <person name="Randall J.J."/>
        </authorList>
    </citation>
    <scope>NUCLEOTIDE SEQUENCE [LARGE SCALE GENOMIC DNA]</scope>
    <source>
        <strain evidence="1 2">PBTS2</strain>
    </source>
</reference>
<dbReference type="AlphaFoldDB" id="A0A143QPB1"/>
<reference evidence="2" key="2">
    <citation type="submission" date="2016-04" db="EMBL/GenBank/DDBJ databases">
        <title>Complete Genome and Plasmid Sequences for Rhodococcus fascians D188 and Draft Sequences for Rhodococcus spp. Isolates PBTS 1 and PBTS 2.</title>
        <authorList>
            <person name="Stamer R."/>
            <person name="Vereecke D."/>
            <person name="Zhang Y."/>
            <person name="Schilkey F."/>
            <person name="Devitt N."/>
            <person name="Randall J."/>
        </authorList>
    </citation>
    <scope>NUCLEOTIDE SEQUENCE [LARGE SCALE GENOMIC DNA]</scope>
    <source>
        <strain evidence="2">PBTS2</strain>
    </source>
</reference>
<dbReference type="OrthoDB" id="4462574at2"/>
<dbReference type="GO" id="GO:0006950">
    <property type="term" value="P:response to stress"/>
    <property type="evidence" value="ECO:0007669"/>
    <property type="project" value="TreeGrafter"/>
</dbReference>
<organism evidence="1 2">
    <name type="scientific">Rhodococcoides fascians</name>
    <name type="common">Rhodococcus fascians</name>
    <dbReference type="NCBI Taxonomy" id="1828"/>
    <lineage>
        <taxon>Bacteria</taxon>
        <taxon>Bacillati</taxon>
        <taxon>Actinomycetota</taxon>
        <taxon>Actinomycetes</taxon>
        <taxon>Mycobacteriales</taxon>
        <taxon>Nocardiaceae</taxon>
        <taxon>Rhodococcoides</taxon>
    </lineage>
</organism>
<dbReference type="InterPro" id="IPR036388">
    <property type="entry name" value="WH-like_DNA-bd_sf"/>
</dbReference>
<keyword evidence="2" id="KW-1185">Reference proteome</keyword>
<dbReference type="KEGG" id="rhs:A3Q41_03031"/>
<dbReference type="InterPro" id="IPR039422">
    <property type="entry name" value="MarR/SlyA-like"/>
</dbReference>
<dbReference type="Pfam" id="PF01047">
    <property type="entry name" value="MarR"/>
    <property type="match status" value="1"/>
</dbReference>
<dbReference type="Proteomes" id="UP000076038">
    <property type="component" value="Chromosome"/>
</dbReference>
<dbReference type="EMBL" id="CP015220">
    <property type="protein sequence ID" value="AMY24322.1"/>
    <property type="molecule type" value="Genomic_DNA"/>
</dbReference>
<gene>
    <name evidence="1" type="ORF">A3Q41_03031</name>
</gene>
<dbReference type="InterPro" id="IPR000835">
    <property type="entry name" value="HTH_MarR-typ"/>
</dbReference>
<dbReference type="PROSITE" id="PS50995">
    <property type="entry name" value="HTH_MARR_2"/>
    <property type="match status" value="1"/>
</dbReference>